<sequence>LGAAAGTEEEQAKNFQWGLRRSTLNHLLLHANTDCAQVANAARNYENLHERDDQDSERPDKAEIFKIRNFYLTSCTIYLTSRKSFQAEEW</sequence>
<protein>
    <recommendedName>
        <fullName evidence="2">Zinc finger, CCHC-type, retrotransposon Gag domain protein</fullName>
    </recommendedName>
</protein>
<gene>
    <name evidence="1" type="ORF">Tci_927345</name>
</gene>
<comment type="caution">
    <text evidence="1">The sequence shown here is derived from an EMBL/GenBank/DDBJ whole genome shotgun (WGS) entry which is preliminary data.</text>
</comment>
<proteinExistence type="predicted"/>
<accession>A0A699XBZ1</accession>
<dbReference type="EMBL" id="BKCJ011817210">
    <property type="protein sequence ID" value="GFD55376.1"/>
    <property type="molecule type" value="Genomic_DNA"/>
</dbReference>
<organism evidence="1">
    <name type="scientific">Tanacetum cinerariifolium</name>
    <name type="common">Dalmatian daisy</name>
    <name type="synonym">Chrysanthemum cinerariifolium</name>
    <dbReference type="NCBI Taxonomy" id="118510"/>
    <lineage>
        <taxon>Eukaryota</taxon>
        <taxon>Viridiplantae</taxon>
        <taxon>Streptophyta</taxon>
        <taxon>Embryophyta</taxon>
        <taxon>Tracheophyta</taxon>
        <taxon>Spermatophyta</taxon>
        <taxon>Magnoliopsida</taxon>
        <taxon>eudicotyledons</taxon>
        <taxon>Gunneridae</taxon>
        <taxon>Pentapetalae</taxon>
        <taxon>asterids</taxon>
        <taxon>campanulids</taxon>
        <taxon>Asterales</taxon>
        <taxon>Asteraceae</taxon>
        <taxon>Asteroideae</taxon>
        <taxon>Anthemideae</taxon>
        <taxon>Anthemidinae</taxon>
        <taxon>Tanacetum</taxon>
    </lineage>
</organism>
<evidence type="ECO:0008006" key="2">
    <source>
        <dbReference type="Google" id="ProtNLM"/>
    </source>
</evidence>
<reference evidence="1" key="1">
    <citation type="journal article" date="2019" name="Sci. Rep.">
        <title>Draft genome of Tanacetum cinerariifolium, the natural source of mosquito coil.</title>
        <authorList>
            <person name="Yamashiro T."/>
            <person name="Shiraishi A."/>
            <person name="Satake H."/>
            <person name="Nakayama K."/>
        </authorList>
    </citation>
    <scope>NUCLEOTIDE SEQUENCE</scope>
</reference>
<dbReference type="AlphaFoldDB" id="A0A699XBZ1"/>
<feature type="non-terminal residue" evidence="1">
    <location>
        <position position="1"/>
    </location>
</feature>
<evidence type="ECO:0000313" key="1">
    <source>
        <dbReference type="EMBL" id="GFD55376.1"/>
    </source>
</evidence>
<name>A0A699XBZ1_TANCI</name>